<keyword evidence="2" id="KW-0472">Membrane</keyword>
<dbReference type="EMBL" id="MIND01000018">
    <property type="protein sequence ID" value="POF88636.1"/>
    <property type="molecule type" value="Genomic_DNA"/>
</dbReference>
<protein>
    <submittedName>
        <fullName evidence="3">Lipase</fullName>
    </submittedName>
</protein>
<evidence type="ECO:0000256" key="1">
    <source>
        <dbReference type="SAM" id="MobiDB-lite"/>
    </source>
</evidence>
<evidence type="ECO:0000313" key="4">
    <source>
        <dbReference type="Proteomes" id="UP000237194"/>
    </source>
</evidence>
<keyword evidence="2" id="KW-0812">Transmembrane</keyword>
<evidence type="ECO:0000256" key="2">
    <source>
        <dbReference type="SAM" id="Phobius"/>
    </source>
</evidence>
<gene>
    <name evidence="3" type="ORF">BGP80_11930</name>
</gene>
<dbReference type="RefSeq" id="WP_103436762.1">
    <property type="nucleotide sequence ID" value="NZ_MIND01000018.1"/>
</dbReference>
<dbReference type="Pfam" id="PF14333">
    <property type="entry name" value="DUF4389"/>
    <property type="match status" value="1"/>
</dbReference>
<feature type="region of interest" description="Disordered" evidence="1">
    <location>
        <begin position="79"/>
        <end position="113"/>
    </location>
</feature>
<reference evidence="3 4" key="1">
    <citation type="submission" date="2016-08" db="EMBL/GenBank/DDBJ databases">
        <authorList>
            <person name="Seilhamer J.J."/>
        </authorList>
    </citation>
    <scope>NUCLEOTIDE SEQUENCE [LARGE SCALE GENOMIC DNA]</scope>
    <source>
        <strain evidence="3 4">KT-27</strain>
    </source>
</reference>
<accession>A0A2S3WCG7</accession>
<keyword evidence="2" id="KW-1133">Transmembrane helix</keyword>
<reference evidence="3 4" key="2">
    <citation type="submission" date="2018-03" db="EMBL/GenBank/DDBJ databases">
        <title>Draft genome of Pseudomonas putida strain KT-27.</title>
        <authorList>
            <person name="Yoshizawa S."/>
            <person name="Khan N.H."/>
            <person name="Nishimura M."/>
            <person name="Chiura H.X."/>
            <person name="Ogura Y."/>
            <person name="Hayashi T."/>
            <person name="Kogure K."/>
        </authorList>
    </citation>
    <scope>NUCLEOTIDE SEQUENCE [LARGE SCALE GENOMIC DNA]</scope>
    <source>
        <strain evidence="3 4">KT-27</strain>
    </source>
</reference>
<proteinExistence type="predicted"/>
<dbReference type="InterPro" id="IPR025498">
    <property type="entry name" value="DUF4389"/>
</dbReference>
<evidence type="ECO:0000313" key="3">
    <source>
        <dbReference type="EMBL" id="POF88636.1"/>
    </source>
</evidence>
<feature type="transmembrane region" description="Helical" evidence="2">
    <location>
        <begin position="17"/>
        <end position="44"/>
    </location>
</feature>
<dbReference type="AlphaFoldDB" id="A0A2S3WCG7"/>
<dbReference type="Proteomes" id="UP000237194">
    <property type="component" value="Unassembled WGS sequence"/>
</dbReference>
<organism evidence="3 4">
    <name type="scientific">Pseudomonas putida</name>
    <name type="common">Arthrobacter siderocapsulatus</name>
    <dbReference type="NCBI Taxonomy" id="303"/>
    <lineage>
        <taxon>Bacteria</taxon>
        <taxon>Pseudomonadati</taxon>
        <taxon>Pseudomonadota</taxon>
        <taxon>Gammaproteobacteria</taxon>
        <taxon>Pseudomonadales</taxon>
        <taxon>Pseudomonadaceae</taxon>
        <taxon>Pseudomonas</taxon>
    </lineage>
</organism>
<sequence length="113" mass="12821">MSDTPERVERESIILRVLWMLVFLVVWQLAELLLAGLVLVQLIYRLVYGAPSASLMNFGDSLSQFLAQIGRFGTFHSDRKPWPFSDWPTPRAPEGEAPHAPAPHPVRDEEPKL</sequence>
<comment type="caution">
    <text evidence="3">The sequence shown here is derived from an EMBL/GenBank/DDBJ whole genome shotgun (WGS) entry which is preliminary data.</text>
</comment>
<name>A0A2S3WCG7_PSEPU</name>